<keyword evidence="3" id="KW-0274">FAD</keyword>
<dbReference type="PANTHER" id="PTHR11530">
    <property type="entry name" value="D-AMINO ACID OXIDASE"/>
    <property type="match status" value="1"/>
</dbReference>
<evidence type="ECO:0000313" key="8">
    <source>
        <dbReference type="Proteomes" id="UP000245872"/>
    </source>
</evidence>
<dbReference type="PANTHER" id="PTHR11530:SF11">
    <property type="entry name" value="D-ASPARTATE OXIDASE"/>
    <property type="match status" value="1"/>
</dbReference>
<evidence type="ECO:0000313" key="7">
    <source>
        <dbReference type="EMBL" id="AWN82144.1"/>
    </source>
</evidence>
<keyword evidence="8" id="KW-1185">Reference proteome</keyword>
<keyword evidence="4 7" id="KW-0560">Oxidoreductase</keyword>
<gene>
    <name evidence="7" type="primary">dadA</name>
    <name evidence="7" type="ORF">DK880_00843</name>
</gene>
<dbReference type="KEGG" id="cher:DK880_00843"/>
<dbReference type="AlphaFoldDB" id="A0A2Z3LI59"/>
<evidence type="ECO:0000256" key="2">
    <source>
        <dbReference type="ARBA" id="ARBA00022630"/>
    </source>
</evidence>
<dbReference type="GO" id="GO:0071949">
    <property type="term" value="F:FAD binding"/>
    <property type="evidence" value="ECO:0007669"/>
    <property type="project" value="InterPro"/>
</dbReference>
<evidence type="ECO:0000256" key="3">
    <source>
        <dbReference type="ARBA" id="ARBA00022827"/>
    </source>
</evidence>
<evidence type="ECO:0000256" key="6">
    <source>
        <dbReference type="ARBA" id="ARBA00039751"/>
    </source>
</evidence>
<evidence type="ECO:0000256" key="5">
    <source>
        <dbReference type="ARBA" id="ARBA00039101"/>
    </source>
</evidence>
<name>A0A2Z3LI59_9BACT</name>
<evidence type="ECO:0000256" key="4">
    <source>
        <dbReference type="ARBA" id="ARBA00023002"/>
    </source>
</evidence>
<evidence type="ECO:0000256" key="1">
    <source>
        <dbReference type="ARBA" id="ARBA00001974"/>
    </source>
</evidence>
<sequence length="367" mass="40923">MHKPEIRKIILPSLQSEDLGNAICCYRPSRLDGPNISIVEKNQKVIAHNYGHETFGWSLAPGSAKYIVDLLVNQAERWELQKDTPIALIGAGALGLYTAYYLQKRGYTHITIIAEHFDHITSCYAGALFIPPLETAVASIDPAVLSGITIDSYWFYKTIACKAHSDFKEGAKLLPAYFKNEMANYEPLVHRQIIQPPQPVIVDFNNGVTRALVAYDESLFIDVAVMLSNLYDFLKQQPNITFELRKITLFNDIHEKFIFNCSGLGAIALNDDHDMVSTQGHLIMLNNQIPANLNYILSIPMGEGKTAAGQLVQYLFEFYPKHLKHTDSHSVGAVGGTIIKGATKATPNKELFPIILRHARAFFYGGV</sequence>
<dbReference type="Gene3D" id="3.30.9.10">
    <property type="entry name" value="D-Amino Acid Oxidase, subunit A, domain 2"/>
    <property type="match status" value="1"/>
</dbReference>
<comment type="cofactor">
    <cofactor evidence="1">
        <name>FAD</name>
        <dbReference type="ChEBI" id="CHEBI:57692"/>
    </cofactor>
</comment>
<dbReference type="SUPFAM" id="SSF51905">
    <property type="entry name" value="FAD/NAD(P)-binding domain"/>
    <property type="match status" value="1"/>
</dbReference>
<keyword evidence="2" id="KW-0285">Flavoprotein</keyword>
<dbReference type="Proteomes" id="UP000245872">
    <property type="component" value="Chromosome"/>
</dbReference>
<dbReference type="GO" id="GO:0003884">
    <property type="term" value="F:D-amino-acid oxidase activity"/>
    <property type="evidence" value="ECO:0007669"/>
    <property type="project" value="UniProtKB-EC"/>
</dbReference>
<accession>A0A2Z3LI59</accession>
<dbReference type="InterPro" id="IPR036188">
    <property type="entry name" value="FAD/NAD-bd_sf"/>
</dbReference>
<dbReference type="EC" id="1.4.3.3" evidence="5"/>
<organism evidence="7 8">
    <name type="scientific">Candidatus Cardinium hertigii</name>
    <dbReference type="NCBI Taxonomy" id="247481"/>
    <lineage>
        <taxon>Bacteria</taxon>
        <taxon>Pseudomonadati</taxon>
        <taxon>Bacteroidota</taxon>
        <taxon>Cytophagia</taxon>
        <taxon>Cytophagales</taxon>
        <taxon>Amoebophilaceae</taxon>
        <taxon>Candidatus Cardinium</taxon>
    </lineage>
</organism>
<proteinExistence type="predicted"/>
<dbReference type="InterPro" id="IPR023209">
    <property type="entry name" value="DAO"/>
</dbReference>
<dbReference type="Gene3D" id="3.40.50.720">
    <property type="entry name" value="NAD(P)-binding Rossmann-like Domain"/>
    <property type="match status" value="2"/>
</dbReference>
<reference evidence="7 8" key="1">
    <citation type="submission" date="2018-05" db="EMBL/GenBank/DDBJ databases">
        <title>Candidatus Cardinium hertigii Genome Assembly.</title>
        <authorList>
            <person name="Showmaker K.C."/>
            <person name="Walden K.O."/>
            <person name="Fields C.J."/>
            <person name="Lambert K.N."/>
            <person name="Hudson M.E."/>
        </authorList>
    </citation>
    <scope>NUCLEOTIDE SEQUENCE [LARGE SCALE GENOMIC DNA]</scope>
    <source>
        <strain evidence="8">cHgTN10</strain>
    </source>
</reference>
<dbReference type="EMBL" id="CP029619">
    <property type="protein sequence ID" value="AWN82144.1"/>
    <property type="molecule type" value="Genomic_DNA"/>
</dbReference>
<dbReference type="GO" id="GO:0005737">
    <property type="term" value="C:cytoplasm"/>
    <property type="evidence" value="ECO:0007669"/>
    <property type="project" value="TreeGrafter"/>
</dbReference>
<protein>
    <recommendedName>
        <fullName evidence="6">D-amino-acid oxidase</fullName>
        <ecNumber evidence="5">1.4.3.3</ecNumber>
    </recommendedName>
</protein>
<dbReference type="GO" id="GO:0019478">
    <property type="term" value="P:D-amino acid catabolic process"/>
    <property type="evidence" value="ECO:0007669"/>
    <property type="project" value="TreeGrafter"/>
</dbReference>